<organism evidence="2 3">
    <name type="scientific">Trypanosoma cruzi</name>
    <dbReference type="NCBI Taxonomy" id="5693"/>
    <lineage>
        <taxon>Eukaryota</taxon>
        <taxon>Discoba</taxon>
        <taxon>Euglenozoa</taxon>
        <taxon>Kinetoplastea</taxon>
        <taxon>Metakinetoplastina</taxon>
        <taxon>Trypanosomatida</taxon>
        <taxon>Trypanosomatidae</taxon>
        <taxon>Trypanosoma</taxon>
        <taxon>Schizotrypanum</taxon>
    </lineage>
</organism>
<keyword evidence="1" id="KW-0472">Membrane</keyword>
<protein>
    <recommendedName>
        <fullName evidence="4">Mucin TcMUCII</fullName>
    </recommendedName>
</protein>
<dbReference type="Proteomes" id="UP000583944">
    <property type="component" value="Unassembled WGS sequence"/>
</dbReference>
<reference evidence="2 3" key="1">
    <citation type="journal article" date="2019" name="Genome Biol. Evol.">
        <title>Nanopore Sequencing Significantly Improves Genome Assembly of the Protozoan Parasite Trypanosoma cruzi.</title>
        <authorList>
            <person name="Diaz-Viraque F."/>
            <person name="Pita S."/>
            <person name="Greif G."/>
            <person name="de Souza R.C.M."/>
            <person name="Iraola G."/>
            <person name="Robello C."/>
        </authorList>
    </citation>
    <scope>NUCLEOTIDE SEQUENCE [LARGE SCALE GENOMIC DNA]</scope>
    <source>
        <strain evidence="2 3">Berenice</strain>
    </source>
</reference>
<sequence length="274" mass="31728">MKVLLAAKRKYNPQLLTTNRLEQHQLATATAVPWLPTPSPLFCSCIFLLRVRLLLRWWLCLHEVVCAEYELRPNATELFCDEYWLHFPWTNNSRGVRGYLSLYCYFGLLGCCVRCIYSCVCAYSPWIGVCVVRGVRRTVHAWLLPSFLMWFALCVCLPHLSSPLLLSMSLTVQISSTPLNDHTHDDDVLSAVRPAVARPVLLPVRVRDSKWSEEGKYDYDYNNKATNYDDHYNNKATNYDDHDHDDHCARGTKYYDYRGAKYDDHPCTVTCSQN</sequence>
<name>A0A7J6Y7H8_TRYCR</name>
<comment type="caution">
    <text evidence="2">The sequence shown here is derived from an EMBL/GenBank/DDBJ whole genome shotgun (WGS) entry which is preliminary data.</text>
</comment>
<accession>A0A7J6Y7H8</accession>
<keyword evidence="1" id="KW-1133">Transmembrane helix</keyword>
<evidence type="ECO:0000313" key="2">
    <source>
        <dbReference type="EMBL" id="KAF5222731.1"/>
    </source>
</evidence>
<feature type="transmembrane region" description="Helical" evidence="1">
    <location>
        <begin position="139"/>
        <end position="160"/>
    </location>
</feature>
<dbReference type="AlphaFoldDB" id="A0A7J6Y7H8"/>
<evidence type="ECO:0000256" key="1">
    <source>
        <dbReference type="SAM" id="Phobius"/>
    </source>
</evidence>
<evidence type="ECO:0000313" key="3">
    <source>
        <dbReference type="Proteomes" id="UP000583944"/>
    </source>
</evidence>
<evidence type="ECO:0008006" key="4">
    <source>
        <dbReference type="Google" id="ProtNLM"/>
    </source>
</evidence>
<dbReference type="VEuPathDB" id="TriTrypDB:ECC02_004308"/>
<keyword evidence="1" id="KW-0812">Transmembrane</keyword>
<gene>
    <name evidence="2" type="ORF">ECC02_004308</name>
</gene>
<dbReference type="EMBL" id="JABDHM010000025">
    <property type="protein sequence ID" value="KAF5222731.1"/>
    <property type="molecule type" value="Genomic_DNA"/>
</dbReference>
<proteinExistence type="predicted"/>